<evidence type="ECO:0000313" key="2">
    <source>
        <dbReference type="EMBL" id="GFN76462.1"/>
    </source>
</evidence>
<proteinExistence type="predicted"/>
<evidence type="ECO:0000256" key="1">
    <source>
        <dbReference type="SAM" id="MobiDB-lite"/>
    </source>
</evidence>
<gene>
    <name evidence="2" type="ORF">PoB_000296800</name>
</gene>
<comment type="caution">
    <text evidence="2">The sequence shown here is derived from an EMBL/GenBank/DDBJ whole genome shotgun (WGS) entry which is preliminary data.</text>
</comment>
<name>A0AAV3Y2J7_9GAST</name>
<accession>A0AAV3Y2J7</accession>
<dbReference type="AlphaFoldDB" id="A0AAV3Y2J7"/>
<evidence type="ECO:0000313" key="3">
    <source>
        <dbReference type="Proteomes" id="UP000735302"/>
    </source>
</evidence>
<dbReference type="Proteomes" id="UP000735302">
    <property type="component" value="Unassembled WGS sequence"/>
</dbReference>
<sequence>MPGTDLGKGRGGGSPGVLKPLPCKTCPQEGDLRRSGPPSGQGAGGGDRTRYRRIPADLRADSLAAVPPTPLRALISQNIETAG</sequence>
<dbReference type="EMBL" id="BLXT01000388">
    <property type="protein sequence ID" value="GFN76462.1"/>
    <property type="molecule type" value="Genomic_DNA"/>
</dbReference>
<keyword evidence="3" id="KW-1185">Reference proteome</keyword>
<reference evidence="2 3" key="1">
    <citation type="journal article" date="2021" name="Elife">
        <title>Chloroplast acquisition without the gene transfer in kleptoplastic sea slugs, Plakobranchus ocellatus.</title>
        <authorList>
            <person name="Maeda T."/>
            <person name="Takahashi S."/>
            <person name="Yoshida T."/>
            <person name="Shimamura S."/>
            <person name="Takaki Y."/>
            <person name="Nagai Y."/>
            <person name="Toyoda A."/>
            <person name="Suzuki Y."/>
            <person name="Arimoto A."/>
            <person name="Ishii H."/>
            <person name="Satoh N."/>
            <person name="Nishiyama T."/>
            <person name="Hasebe M."/>
            <person name="Maruyama T."/>
            <person name="Minagawa J."/>
            <person name="Obokata J."/>
            <person name="Shigenobu S."/>
        </authorList>
    </citation>
    <scope>NUCLEOTIDE SEQUENCE [LARGE SCALE GENOMIC DNA]</scope>
</reference>
<organism evidence="2 3">
    <name type="scientific">Plakobranchus ocellatus</name>
    <dbReference type="NCBI Taxonomy" id="259542"/>
    <lineage>
        <taxon>Eukaryota</taxon>
        <taxon>Metazoa</taxon>
        <taxon>Spiralia</taxon>
        <taxon>Lophotrochozoa</taxon>
        <taxon>Mollusca</taxon>
        <taxon>Gastropoda</taxon>
        <taxon>Heterobranchia</taxon>
        <taxon>Euthyneura</taxon>
        <taxon>Panpulmonata</taxon>
        <taxon>Sacoglossa</taxon>
        <taxon>Placobranchoidea</taxon>
        <taxon>Plakobranchidae</taxon>
        <taxon>Plakobranchus</taxon>
    </lineage>
</organism>
<feature type="region of interest" description="Disordered" evidence="1">
    <location>
        <begin position="1"/>
        <end position="55"/>
    </location>
</feature>
<protein>
    <submittedName>
        <fullName evidence="2">Uncharacterized protein</fullName>
    </submittedName>
</protein>